<feature type="region of interest" description="Disordered" evidence="1">
    <location>
        <begin position="1"/>
        <end position="38"/>
    </location>
</feature>
<evidence type="ECO:0000256" key="1">
    <source>
        <dbReference type="SAM" id="MobiDB-lite"/>
    </source>
</evidence>
<keyword evidence="3" id="KW-1185">Reference proteome</keyword>
<evidence type="ECO:0000313" key="2">
    <source>
        <dbReference type="EMBL" id="NYE12361.1"/>
    </source>
</evidence>
<accession>A0A7Y9G9J4</accession>
<evidence type="ECO:0000313" key="3">
    <source>
        <dbReference type="Proteomes" id="UP000591272"/>
    </source>
</evidence>
<dbReference type="AlphaFoldDB" id="A0A7Y9G9J4"/>
<protein>
    <submittedName>
        <fullName evidence="2">Uncharacterized protein</fullName>
    </submittedName>
</protein>
<name>A0A7Y9G9J4_9ACTN</name>
<gene>
    <name evidence="2" type="ORF">BJ999_002657</name>
</gene>
<dbReference type="Proteomes" id="UP000591272">
    <property type="component" value="Unassembled WGS sequence"/>
</dbReference>
<organism evidence="2 3">
    <name type="scientific">Actinomadura citrea</name>
    <dbReference type="NCBI Taxonomy" id="46158"/>
    <lineage>
        <taxon>Bacteria</taxon>
        <taxon>Bacillati</taxon>
        <taxon>Actinomycetota</taxon>
        <taxon>Actinomycetes</taxon>
        <taxon>Streptosporangiales</taxon>
        <taxon>Thermomonosporaceae</taxon>
        <taxon>Actinomadura</taxon>
    </lineage>
</organism>
<comment type="caution">
    <text evidence="2">The sequence shown here is derived from an EMBL/GenBank/DDBJ whole genome shotgun (WGS) entry which is preliminary data.</text>
</comment>
<dbReference type="EMBL" id="JACCBT010000001">
    <property type="protein sequence ID" value="NYE12361.1"/>
    <property type="molecule type" value="Genomic_DNA"/>
</dbReference>
<reference evidence="2 3" key="1">
    <citation type="submission" date="2020-07" db="EMBL/GenBank/DDBJ databases">
        <title>Sequencing the genomes of 1000 actinobacteria strains.</title>
        <authorList>
            <person name="Klenk H.-P."/>
        </authorList>
    </citation>
    <scope>NUCLEOTIDE SEQUENCE [LARGE SCALE GENOMIC DNA]</scope>
    <source>
        <strain evidence="2 3">DSM 43461</strain>
    </source>
</reference>
<sequence length="38" mass="4266">MRELRREAVLKPEYPRARVPAGSKPPLNLDRAGISHAL</sequence>
<proteinExistence type="predicted"/>
<feature type="compositionally biased region" description="Basic and acidic residues" evidence="1">
    <location>
        <begin position="1"/>
        <end position="16"/>
    </location>
</feature>